<protein>
    <submittedName>
        <fullName evidence="2">Uncharacterized protein</fullName>
    </submittedName>
</protein>
<feature type="region of interest" description="Disordered" evidence="1">
    <location>
        <begin position="38"/>
        <end position="89"/>
    </location>
</feature>
<evidence type="ECO:0000313" key="2">
    <source>
        <dbReference type="EMBL" id="KAE9387408.1"/>
    </source>
</evidence>
<accession>A0A6A4GP78</accession>
<feature type="compositionally biased region" description="Pro residues" evidence="1">
    <location>
        <begin position="56"/>
        <end position="89"/>
    </location>
</feature>
<sequence length="148" mass="16517">MPNKKLTPEDIECFQRRAPRAGYWLGVLLTHPFIHGPPVSSHQITPQQAPPHNQGPYPPQYLPPPGPPPGYHLQGPPPPPGPPPGYHLQGPLPPPYWALYFQQQPPSHYQTHLTQNVNPLTPQHPDPHSMWLLSKFVSCTNGHLLTCS</sequence>
<reference evidence="2" key="1">
    <citation type="journal article" date="2019" name="Environ. Microbiol.">
        <title>Fungal ecological strategies reflected in gene transcription - a case study of two litter decomposers.</title>
        <authorList>
            <person name="Barbi F."/>
            <person name="Kohler A."/>
            <person name="Barry K."/>
            <person name="Baskaran P."/>
            <person name="Daum C."/>
            <person name="Fauchery L."/>
            <person name="Ihrmark K."/>
            <person name="Kuo A."/>
            <person name="LaButti K."/>
            <person name="Lipzen A."/>
            <person name="Morin E."/>
            <person name="Grigoriev I.V."/>
            <person name="Henrissat B."/>
            <person name="Lindahl B."/>
            <person name="Martin F."/>
        </authorList>
    </citation>
    <scope>NUCLEOTIDE SEQUENCE</scope>
    <source>
        <strain evidence="2">JB14</strain>
    </source>
</reference>
<proteinExistence type="predicted"/>
<dbReference type="AlphaFoldDB" id="A0A6A4GP78"/>
<keyword evidence="3" id="KW-1185">Reference proteome</keyword>
<evidence type="ECO:0000256" key="1">
    <source>
        <dbReference type="SAM" id="MobiDB-lite"/>
    </source>
</evidence>
<dbReference type="Proteomes" id="UP000799118">
    <property type="component" value="Unassembled WGS sequence"/>
</dbReference>
<dbReference type="OrthoDB" id="3055010at2759"/>
<feature type="compositionally biased region" description="Polar residues" evidence="1">
    <location>
        <begin position="40"/>
        <end position="51"/>
    </location>
</feature>
<name>A0A6A4GP78_9AGAR</name>
<gene>
    <name evidence="2" type="ORF">BT96DRAFT_1005134</name>
</gene>
<organism evidence="2 3">
    <name type="scientific">Gymnopus androsaceus JB14</name>
    <dbReference type="NCBI Taxonomy" id="1447944"/>
    <lineage>
        <taxon>Eukaryota</taxon>
        <taxon>Fungi</taxon>
        <taxon>Dikarya</taxon>
        <taxon>Basidiomycota</taxon>
        <taxon>Agaricomycotina</taxon>
        <taxon>Agaricomycetes</taxon>
        <taxon>Agaricomycetidae</taxon>
        <taxon>Agaricales</taxon>
        <taxon>Marasmiineae</taxon>
        <taxon>Omphalotaceae</taxon>
        <taxon>Gymnopus</taxon>
    </lineage>
</organism>
<dbReference type="EMBL" id="ML769802">
    <property type="protein sequence ID" value="KAE9387408.1"/>
    <property type="molecule type" value="Genomic_DNA"/>
</dbReference>
<evidence type="ECO:0000313" key="3">
    <source>
        <dbReference type="Proteomes" id="UP000799118"/>
    </source>
</evidence>